<evidence type="ECO:0000313" key="2">
    <source>
        <dbReference type="EMBL" id="UYF42707.1"/>
    </source>
</evidence>
<gene>
    <name evidence="2" type="ORF">NGX11_07275</name>
</gene>
<protein>
    <submittedName>
        <fullName evidence="2">Uncharacterized protein</fullName>
    </submittedName>
</protein>
<feature type="transmembrane region" description="Helical" evidence="1">
    <location>
        <begin position="69"/>
        <end position="88"/>
    </location>
</feature>
<name>A0AA46NC17_9BACT</name>
<dbReference type="RefSeq" id="WP_263514248.1">
    <property type="nucleotide sequence ID" value="NZ_CP099556.1"/>
</dbReference>
<organism evidence="2 3">
    <name type="scientific">Aliarcobacter cryaerophilus</name>
    <dbReference type="NCBI Taxonomy" id="28198"/>
    <lineage>
        <taxon>Bacteria</taxon>
        <taxon>Pseudomonadati</taxon>
        <taxon>Campylobacterota</taxon>
        <taxon>Epsilonproteobacteria</taxon>
        <taxon>Campylobacterales</taxon>
        <taxon>Arcobacteraceae</taxon>
        <taxon>Aliarcobacter</taxon>
    </lineage>
</organism>
<dbReference type="AlphaFoldDB" id="A0AA46NC17"/>
<dbReference type="EMBL" id="CP099556">
    <property type="protein sequence ID" value="UYF42707.1"/>
    <property type="molecule type" value="Genomic_DNA"/>
</dbReference>
<feature type="transmembrane region" description="Helical" evidence="1">
    <location>
        <begin position="31"/>
        <end position="49"/>
    </location>
</feature>
<sequence>MNILDSKVIEKIMKEPVFIENSEYVKKSRNILLSFSTITIFLIYFNLSIKDDSSVLGLKFNGLNENNIYIALFVIIIFNLINFFWNSYNTYNEWEIRQTGMKKFNSDYIIDYLYTKDGNNNYLSPTELRNSTLYYWWACQSSKIKDTEKLLKDLSDINNRLYDNLQIIQSNQDKEIFIHDNVSYTASLFYENMESMRNIEKNFEIIKSAFATKNIEINLYKFDKRFKTFLYSQNLKWIILDFLFPFVLSIFSIILLYCKIF</sequence>
<evidence type="ECO:0000256" key="1">
    <source>
        <dbReference type="SAM" id="Phobius"/>
    </source>
</evidence>
<evidence type="ECO:0000313" key="3">
    <source>
        <dbReference type="Proteomes" id="UP001164100"/>
    </source>
</evidence>
<accession>A0AA46NC17</accession>
<keyword evidence="1" id="KW-0472">Membrane</keyword>
<proteinExistence type="predicted"/>
<reference evidence="2" key="1">
    <citation type="journal article" date="2022" name="Front. Microbiol.">
        <title>Species classification and novel plasmid identifications in Arcobacter cryaerophilus and Arcobacter cryaerophilus-like organisms.</title>
        <authorList>
            <person name="Zhou G."/>
            <person name="Wang M."/>
            <person name="Wang H."/>
            <person name="Chen X."/>
            <person name="Gu Y."/>
            <person name="Shao Z."/>
            <person name="Zhang J."/>
            <person name="Zhang M."/>
        </authorList>
    </citation>
    <scope>NUCLEOTIDE SEQUENCE</scope>
    <source>
        <strain evidence="2">ICDCAC48</strain>
    </source>
</reference>
<dbReference type="Proteomes" id="UP001164100">
    <property type="component" value="Chromosome"/>
</dbReference>
<keyword evidence="1" id="KW-1133">Transmembrane helix</keyword>
<keyword evidence="1" id="KW-0812">Transmembrane</keyword>
<feature type="transmembrane region" description="Helical" evidence="1">
    <location>
        <begin position="237"/>
        <end position="257"/>
    </location>
</feature>